<comment type="caution">
    <text evidence="4">The sequence shown here is derived from an EMBL/GenBank/DDBJ whole genome shotgun (WGS) entry which is preliminary data.</text>
</comment>
<dbReference type="Pfam" id="PF02321">
    <property type="entry name" value="OEP"/>
    <property type="match status" value="1"/>
</dbReference>
<organism evidence="4 5">
    <name type="scientific">Acidovorax benzenivorans</name>
    <dbReference type="NCBI Taxonomy" id="2987520"/>
    <lineage>
        <taxon>Bacteria</taxon>
        <taxon>Pseudomonadati</taxon>
        <taxon>Pseudomonadota</taxon>
        <taxon>Betaproteobacteria</taxon>
        <taxon>Burkholderiales</taxon>
        <taxon>Comamonadaceae</taxon>
        <taxon>Acidovorax</taxon>
    </lineage>
</organism>
<accession>A0ABT5RUG3</accession>
<protein>
    <submittedName>
        <fullName evidence="4">TolC family protein</fullName>
    </submittedName>
</protein>
<dbReference type="Gene3D" id="1.20.1600.10">
    <property type="entry name" value="Outer membrane efflux proteins (OEP)"/>
    <property type="match status" value="1"/>
</dbReference>
<evidence type="ECO:0000313" key="4">
    <source>
        <dbReference type="EMBL" id="MDD2177327.1"/>
    </source>
</evidence>
<evidence type="ECO:0000256" key="1">
    <source>
        <dbReference type="ARBA" id="ARBA00007613"/>
    </source>
</evidence>
<reference evidence="4" key="1">
    <citation type="submission" date="2022-10" db="EMBL/GenBank/DDBJ databases">
        <title>Description of microaerobic benzene degrading bacteria.</title>
        <authorList>
            <person name="Bedics A."/>
            <person name="Tancsics A."/>
            <person name="Banerjee S."/>
        </authorList>
    </citation>
    <scope>NUCLEOTIDE SEQUENCE</scope>
    <source>
        <strain evidence="4">D2M1</strain>
    </source>
</reference>
<feature type="chain" id="PRO_5046508122" evidence="3">
    <location>
        <begin position="34"/>
        <end position="434"/>
    </location>
</feature>
<dbReference type="PANTHER" id="PTHR30203">
    <property type="entry name" value="OUTER MEMBRANE CATION EFFLUX PROTEIN"/>
    <property type="match status" value="1"/>
</dbReference>
<dbReference type="PANTHER" id="PTHR30203:SF24">
    <property type="entry name" value="BLR4935 PROTEIN"/>
    <property type="match status" value="1"/>
</dbReference>
<sequence length="434" mass="45588">MQPTKQRQHASAAALAAMALGWALLGSAAQAQAAIATTPTIPTPSTSPPLTLQALFEQAWQRQPEAQSASLRREAAQATRNAAAAWTAEPVVLELATKTDRPGSNHGNREAEVGLALPLWLPGERTRKAALADAEVQALESRRQAAQLQLAATVRETWWAAQRAQADWALAQDRLLNAQRLAADVARRVRAGDLSRADQAQADGAVAQAEAAMAEAQGARDVAQAALAAWGVKAAPDLTLADGAESEPAVPGAMAPPAQHPAVADWLDQAEVARRAADLAAVQTRANPELTLAATRGREQASDRYQQTFTVGLRVPLGGGDRAQAKQAAARADALAAEARAAVERDRLAADIAAAVVRVKATQAQRDALARHAALAQGTRGFIDKAFRLGEADGPTRLRVELEAAQAERQLARARIDAAAAISHLRQALGLLPQ</sequence>
<feature type="coiled-coil region" evidence="2">
    <location>
        <begin position="129"/>
        <end position="156"/>
    </location>
</feature>
<name>A0ABT5RUG3_9BURK</name>
<keyword evidence="5" id="KW-1185">Reference proteome</keyword>
<dbReference type="RefSeq" id="WP_274108892.1">
    <property type="nucleotide sequence ID" value="NZ_JAPCKI010000003.1"/>
</dbReference>
<gene>
    <name evidence="4" type="ORF">OIN59_07755</name>
</gene>
<keyword evidence="2" id="KW-0175">Coiled coil</keyword>
<evidence type="ECO:0000256" key="2">
    <source>
        <dbReference type="SAM" id="Coils"/>
    </source>
</evidence>
<dbReference type="InterPro" id="IPR003423">
    <property type="entry name" value="OMP_efflux"/>
</dbReference>
<dbReference type="Proteomes" id="UP001148932">
    <property type="component" value="Unassembled WGS sequence"/>
</dbReference>
<evidence type="ECO:0000256" key="3">
    <source>
        <dbReference type="SAM" id="SignalP"/>
    </source>
</evidence>
<comment type="similarity">
    <text evidence="1">Belongs to the outer membrane factor (OMF) (TC 1.B.17) family.</text>
</comment>
<proteinExistence type="inferred from homology"/>
<keyword evidence="3" id="KW-0732">Signal</keyword>
<evidence type="ECO:0000313" key="5">
    <source>
        <dbReference type="Proteomes" id="UP001148932"/>
    </source>
</evidence>
<feature type="signal peptide" evidence="3">
    <location>
        <begin position="1"/>
        <end position="33"/>
    </location>
</feature>
<dbReference type="InterPro" id="IPR010131">
    <property type="entry name" value="MdtP/NodT-like"/>
</dbReference>
<dbReference type="EMBL" id="JAPCKI010000003">
    <property type="protein sequence ID" value="MDD2177327.1"/>
    <property type="molecule type" value="Genomic_DNA"/>
</dbReference>
<dbReference type="SUPFAM" id="SSF56954">
    <property type="entry name" value="Outer membrane efflux proteins (OEP)"/>
    <property type="match status" value="1"/>
</dbReference>